<dbReference type="PANTHER" id="PTHR24095:SF243">
    <property type="entry name" value="ACETYL-COENZYME A SYNTHETASE"/>
    <property type="match status" value="1"/>
</dbReference>
<name>A0ABX6GL65_9GAMM</name>
<dbReference type="Pfam" id="PF16177">
    <property type="entry name" value="ACAS_N"/>
    <property type="match status" value="1"/>
</dbReference>
<dbReference type="Gene3D" id="3.40.50.12780">
    <property type="entry name" value="N-terminal domain of ligase-like"/>
    <property type="match status" value="1"/>
</dbReference>
<evidence type="ECO:0000313" key="12">
    <source>
        <dbReference type="EMBL" id="QHA86989.1"/>
    </source>
</evidence>
<dbReference type="InterPro" id="IPR020845">
    <property type="entry name" value="AMP-binding_CS"/>
</dbReference>
<feature type="binding site" evidence="8">
    <location>
        <position position="539"/>
    </location>
    <ligand>
        <name>Mg(2+)</name>
        <dbReference type="ChEBI" id="CHEBI:18420"/>
    </ligand>
</feature>
<evidence type="ECO:0000256" key="2">
    <source>
        <dbReference type="ARBA" id="ARBA00022598"/>
    </source>
</evidence>
<dbReference type="Gene3D" id="3.30.300.30">
    <property type="match status" value="1"/>
</dbReference>
<keyword evidence="7 8" id="KW-0007">Acetylation</keyword>
<feature type="binding site" evidence="8">
    <location>
        <begin position="191"/>
        <end position="194"/>
    </location>
    <ligand>
        <name>CoA</name>
        <dbReference type="ChEBI" id="CHEBI:57287"/>
    </ligand>
</feature>
<keyword evidence="2 8" id="KW-0436">Ligase</keyword>
<keyword evidence="13" id="KW-1185">Reference proteome</keyword>
<feature type="binding site" evidence="8">
    <location>
        <position position="523"/>
    </location>
    <ligand>
        <name>CoA</name>
        <dbReference type="ChEBI" id="CHEBI:57287"/>
    </ligand>
</feature>
<dbReference type="Pfam" id="PF00501">
    <property type="entry name" value="AMP-binding"/>
    <property type="match status" value="1"/>
</dbReference>
<comment type="cofactor">
    <cofactor evidence="8">
        <name>Mg(2+)</name>
        <dbReference type="ChEBI" id="CHEBI:18420"/>
    </cofactor>
</comment>
<dbReference type="PANTHER" id="PTHR24095">
    <property type="entry name" value="ACETYL-COENZYME A SYNTHETASE"/>
    <property type="match status" value="1"/>
</dbReference>
<dbReference type="CDD" id="cd05966">
    <property type="entry name" value="ACS"/>
    <property type="match status" value="1"/>
</dbReference>
<dbReference type="InterPro" id="IPR011904">
    <property type="entry name" value="Ac_CoA_lig"/>
</dbReference>
<comment type="PTM">
    <text evidence="8">Acetylated. Deacetylation by the SIR2-homolog deacetylase activates the enzyme.</text>
</comment>
<keyword evidence="4 8" id="KW-0547">Nucleotide-binding</keyword>
<dbReference type="InterPro" id="IPR025110">
    <property type="entry name" value="AMP-bd_C"/>
</dbReference>
<evidence type="ECO:0000256" key="6">
    <source>
        <dbReference type="ARBA" id="ARBA00022842"/>
    </source>
</evidence>
<evidence type="ECO:0000259" key="9">
    <source>
        <dbReference type="Pfam" id="PF00501"/>
    </source>
</evidence>
<proteinExistence type="inferred from homology"/>
<feature type="binding site" evidence="8">
    <location>
        <begin position="411"/>
        <end position="416"/>
    </location>
    <ligand>
        <name>ATP</name>
        <dbReference type="ChEBI" id="CHEBI:30616"/>
    </ligand>
</feature>
<feature type="binding site" evidence="8">
    <location>
        <position position="537"/>
    </location>
    <ligand>
        <name>Mg(2+)</name>
        <dbReference type="ChEBI" id="CHEBI:18420"/>
    </ligand>
</feature>
<dbReference type="RefSeq" id="WP_160028966.1">
    <property type="nucleotide sequence ID" value="NZ_CP041764.1"/>
</dbReference>
<evidence type="ECO:0000256" key="1">
    <source>
        <dbReference type="ARBA" id="ARBA00006432"/>
    </source>
</evidence>
<dbReference type="Proteomes" id="UP000430368">
    <property type="component" value="Chromosome"/>
</dbReference>
<evidence type="ECO:0000256" key="4">
    <source>
        <dbReference type="ARBA" id="ARBA00022741"/>
    </source>
</evidence>
<protein>
    <recommendedName>
        <fullName evidence="8">Acetyl-coenzyme A synthetase</fullName>
        <shortName evidence="8">AcCoA synthetase</shortName>
        <shortName evidence="8">Acs</shortName>
        <ecNumber evidence="8">6.2.1.1</ecNumber>
    </recommendedName>
    <alternativeName>
        <fullName evidence="8">Acetate--CoA ligase</fullName>
    </alternativeName>
    <alternativeName>
        <fullName evidence="8">Acyl-activating enzyme</fullName>
    </alternativeName>
</protein>
<comment type="similarity">
    <text evidence="1 8">Belongs to the ATP-dependent AMP-binding enzyme family.</text>
</comment>
<feature type="binding site" evidence="8">
    <location>
        <begin position="387"/>
        <end position="389"/>
    </location>
    <ligand>
        <name>ATP</name>
        <dbReference type="ChEBI" id="CHEBI:30616"/>
    </ligand>
</feature>
<dbReference type="InterPro" id="IPR032387">
    <property type="entry name" value="ACAS_N"/>
</dbReference>
<gene>
    <name evidence="8 12" type="primary">acs</name>
    <name evidence="12" type="ORF">FO014_08470</name>
</gene>
<feature type="binding site" evidence="8">
    <location>
        <position position="335"/>
    </location>
    <ligand>
        <name>CoA</name>
        <dbReference type="ChEBI" id="CHEBI:57287"/>
    </ligand>
</feature>
<reference evidence="12 13" key="1">
    <citation type="submission" date="2019-07" db="EMBL/GenBank/DDBJ databases">
        <title>Serratia dokdonensis sp. nov., an elicitor of systemic resistance in Nicotiana Tabacum.</title>
        <authorList>
            <person name="Son J.-S."/>
            <person name="Hwang Y.-J."/>
            <person name="Lee S.-Y."/>
            <person name="Ghim S.-Y."/>
        </authorList>
    </citation>
    <scope>NUCLEOTIDE SEQUENCE [LARGE SCALE GENOMIC DNA]</scope>
    <source>
        <strain evidence="12 13">KUDC3025</strain>
    </source>
</reference>
<dbReference type="InterPro" id="IPR045851">
    <property type="entry name" value="AMP-bd_C_sf"/>
</dbReference>
<feature type="domain" description="AMP-binding enzyme C-terminal" evidence="10">
    <location>
        <begin position="531"/>
        <end position="609"/>
    </location>
</feature>
<feature type="binding site" evidence="8">
    <location>
        <position position="515"/>
    </location>
    <ligand>
        <name>ATP</name>
        <dbReference type="ChEBI" id="CHEBI:30616"/>
    </ligand>
</feature>
<comment type="catalytic activity">
    <reaction evidence="8">
        <text>acetate + ATP + CoA = acetyl-CoA + AMP + diphosphate</text>
        <dbReference type="Rhea" id="RHEA:23176"/>
        <dbReference type="ChEBI" id="CHEBI:30089"/>
        <dbReference type="ChEBI" id="CHEBI:30616"/>
        <dbReference type="ChEBI" id="CHEBI:33019"/>
        <dbReference type="ChEBI" id="CHEBI:57287"/>
        <dbReference type="ChEBI" id="CHEBI:57288"/>
        <dbReference type="ChEBI" id="CHEBI:456215"/>
        <dbReference type="EC" id="6.2.1.1"/>
    </reaction>
</comment>
<dbReference type="HAMAP" id="MF_01123">
    <property type="entry name" value="Ac_CoA_synth"/>
    <property type="match status" value="1"/>
</dbReference>
<feature type="domain" description="AMP-dependent synthetase/ligase" evidence="9">
    <location>
        <begin position="83"/>
        <end position="466"/>
    </location>
</feature>
<dbReference type="InterPro" id="IPR042099">
    <property type="entry name" value="ANL_N_sf"/>
</dbReference>
<evidence type="ECO:0000256" key="8">
    <source>
        <dbReference type="HAMAP-Rule" id="MF_01123"/>
    </source>
</evidence>
<dbReference type="GO" id="GO:0003987">
    <property type="term" value="F:acetate-CoA ligase activity"/>
    <property type="evidence" value="ECO:0007669"/>
    <property type="project" value="UniProtKB-EC"/>
</dbReference>
<feature type="binding site" evidence="8">
    <location>
        <position position="526"/>
    </location>
    <ligand>
        <name>ATP</name>
        <dbReference type="ChEBI" id="CHEBI:30616"/>
    </ligand>
</feature>
<dbReference type="Pfam" id="PF13193">
    <property type="entry name" value="AMP-binding_C"/>
    <property type="match status" value="1"/>
</dbReference>
<evidence type="ECO:0000256" key="3">
    <source>
        <dbReference type="ARBA" id="ARBA00022723"/>
    </source>
</evidence>
<feature type="binding site" evidence="8">
    <location>
        <position position="584"/>
    </location>
    <ligand>
        <name>CoA</name>
        <dbReference type="ChEBI" id="CHEBI:57287"/>
    </ligand>
</feature>
<dbReference type="EMBL" id="CP041764">
    <property type="protein sequence ID" value="QHA86989.1"/>
    <property type="molecule type" value="Genomic_DNA"/>
</dbReference>
<evidence type="ECO:0000256" key="7">
    <source>
        <dbReference type="ARBA" id="ARBA00022990"/>
    </source>
</evidence>
<evidence type="ECO:0000259" key="11">
    <source>
        <dbReference type="Pfam" id="PF16177"/>
    </source>
</evidence>
<comment type="function">
    <text evidence="8">Enables the cell to use acetate during aerobic growth to generate energy via the TCA cycle, and biosynthetic compounds via the glyoxylate shunt. Acetylates CheY, the response regulator involved in flagellar movement and chemotaxis.</text>
</comment>
<dbReference type="EC" id="6.2.1.1" evidence="8"/>
<dbReference type="NCBIfam" id="TIGR02188">
    <property type="entry name" value="Ac_CoA_lig_AcsA"/>
    <property type="match status" value="1"/>
</dbReference>
<feature type="binding site" evidence="8">
    <location>
        <position position="500"/>
    </location>
    <ligand>
        <name>ATP</name>
        <dbReference type="ChEBI" id="CHEBI:30616"/>
    </ligand>
</feature>
<evidence type="ECO:0000259" key="10">
    <source>
        <dbReference type="Pfam" id="PF13193"/>
    </source>
</evidence>
<feature type="modified residue" description="N6-acetyllysine" evidence="8">
    <location>
        <position position="609"/>
    </location>
</feature>
<comment type="function">
    <text evidence="8">Catalyzes the conversion of acetate into acetyl-CoA (AcCoA), an essential intermediate at the junction of anabolic and catabolic pathways. Acs undergoes a two-step reaction. In the first half reaction, Acs combines acetate with ATP to form acetyl-adenylate (AcAMP) intermediate. In the second half reaction, it can then transfer the acetyl group from AcAMP to the sulfhydryl group of CoA, forming the product AcCoA.</text>
</comment>
<evidence type="ECO:0000256" key="5">
    <source>
        <dbReference type="ARBA" id="ARBA00022840"/>
    </source>
</evidence>
<feature type="binding site" evidence="8">
    <location>
        <position position="542"/>
    </location>
    <ligand>
        <name>Mg(2+)</name>
        <dbReference type="ChEBI" id="CHEBI:18420"/>
    </ligand>
</feature>
<accession>A0ABX6GL65</accession>
<evidence type="ECO:0000313" key="13">
    <source>
        <dbReference type="Proteomes" id="UP000430368"/>
    </source>
</evidence>
<organism evidence="12 13">
    <name type="scientific">Serratia rhizosphaerae</name>
    <dbReference type="NCBI Taxonomy" id="2597702"/>
    <lineage>
        <taxon>Bacteria</taxon>
        <taxon>Pseudomonadati</taxon>
        <taxon>Pseudomonadota</taxon>
        <taxon>Gammaproteobacteria</taxon>
        <taxon>Enterobacterales</taxon>
        <taxon>Yersiniaceae</taxon>
        <taxon>Serratia</taxon>
    </lineage>
</organism>
<dbReference type="SUPFAM" id="SSF56801">
    <property type="entry name" value="Acetyl-CoA synthetase-like"/>
    <property type="match status" value="1"/>
</dbReference>
<keyword evidence="5 8" id="KW-0067">ATP-binding</keyword>
<dbReference type="PROSITE" id="PS00455">
    <property type="entry name" value="AMP_BINDING"/>
    <property type="match status" value="1"/>
</dbReference>
<dbReference type="InterPro" id="IPR000873">
    <property type="entry name" value="AMP-dep_synth/lig_dom"/>
</dbReference>
<dbReference type="NCBIfam" id="NF001208">
    <property type="entry name" value="PRK00174.1"/>
    <property type="match status" value="1"/>
</dbReference>
<keyword evidence="6 8" id="KW-0460">Magnesium</keyword>
<sequence length="652" mass="71684">MSQLHKHAIPAAIAEHALISPAQYQQYYLQSVQDPAAFWGEHGKIVDWIKPYTQVKNTSFAPGNISIRWFEDGTLNLAANCLDRHLATRGDQTAIIWEGDDPNQSKHVTYKQLHHDVCQFANVLKSLGVKKGDVVAIYMPMVPEAAVAMLACARIGAVHSVIFGGFSPEAVAGRIIDSNARLVITADEGLRAGRSVPLKKNVDDALKNPGVTSVDNVVVFQRTGKPGYWQEGRDLWWHELTVGVSAECPPEEMNAEDPLFILYTSGSTGKPKGVLHTTGGYLVYAAMTFKYVFDYHDGDIYWCTADVGWVTGHSYLLYGPLACGAITLMFEGVPNYPGVNRLSQVIDKHQVNILYTAPTAIRALMAEGDKAIEDTKRDSLRIMGSVGEPINPEAWEWYYEKIGNGQCPIMDTWWQTETGGFMITPLPGATELKAGSATKPFFGVQPALVDNAGTPQEGACEGNLVMVDSWPGQARTLFGDHARFEQTYFSTFKGMYFSGDGARRDEDGYYWITGRVDDVLNVSGHRLGTAEIESALVAHPKIAEAAVVGIPHNIKGQAIYAYITLNHGEEPTPELYTEVRNWVRKEIGPIATPDILHWTDSLPKTRSGKIMRRILRKIAAGDTSNLGDTSTLADPAVVDKLLEEKQSMKVPS</sequence>
<feature type="binding site" evidence="8">
    <location>
        <position position="311"/>
    </location>
    <ligand>
        <name>CoA</name>
        <dbReference type="ChEBI" id="CHEBI:57287"/>
    </ligand>
</feature>
<feature type="domain" description="Acetyl-coenzyme A synthetase N-terminal" evidence="11">
    <location>
        <begin position="24"/>
        <end position="81"/>
    </location>
</feature>
<keyword evidence="3 8" id="KW-0479">Metal-binding</keyword>